<evidence type="ECO:0000313" key="2">
    <source>
        <dbReference type="Proteomes" id="UP000095281"/>
    </source>
</evidence>
<name>A0A1I8B399_MELHA</name>
<keyword evidence="2" id="KW-1185">Reference proteome</keyword>
<dbReference type="Proteomes" id="UP000095281">
    <property type="component" value="Unplaced"/>
</dbReference>
<dbReference type="AlphaFoldDB" id="A0A1I8B399"/>
<evidence type="ECO:0000313" key="3">
    <source>
        <dbReference type="WBParaSite" id="MhA1_Contig127.frz3.gene22"/>
    </source>
</evidence>
<accession>A0A1I8B399</accession>
<proteinExistence type="predicted"/>
<protein>
    <submittedName>
        <fullName evidence="3">Uncharacterized protein</fullName>
    </submittedName>
</protein>
<reference evidence="3" key="1">
    <citation type="submission" date="2016-11" db="UniProtKB">
        <authorList>
            <consortium name="WormBaseParasite"/>
        </authorList>
    </citation>
    <scope>IDENTIFICATION</scope>
</reference>
<feature type="transmembrane region" description="Helical" evidence="1">
    <location>
        <begin position="111"/>
        <end position="131"/>
    </location>
</feature>
<keyword evidence="1" id="KW-0812">Transmembrane</keyword>
<dbReference type="WBParaSite" id="MhA1_Contig127.frz3.gene22">
    <property type="protein sequence ID" value="MhA1_Contig127.frz3.gene22"/>
    <property type="gene ID" value="MhA1_Contig127.frz3.gene22"/>
</dbReference>
<sequence length="132" mass="15473">MVIINRLLPRTTTKILFFRKFSTEIVNKSENYTKLGHSVNLFNKELASLQNQMNLKFDSTSRKMENEIATVGNELKNQIYSNKNEITSNFRKIEIKIIPIEYEIDLLGLDIKLFIVIFGPPLLVNIFFEIFR</sequence>
<evidence type="ECO:0000256" key="1">
    <source>
        <dbReference type="SAM" id="Phobius"/>
    </source>
</evidence>
<organism evidence="2 3">
    <name type="scientific">Meloidogyne hapla</name>
    <name type="common">Root-knot nematode worm</name>
    <dbReference type="NCBI Taxonomy" id="6305"/>
    <lineage>
        <taxon>Eukaryota</taxon>
        <taxon>Metazoa</taxon>
        <taxon>Ecdysozoa</taxon>
        <taxon>Nematoda</taxon>
        <taxon>Chromadorea</taxon>
        <taxon>Rhabditida</taxon>
        <taxon>Tylenchina</taxon>
        <taxon>Tylenchomorpha</taxon>
        <taxon>Tylenchoidea</taxon>
        <taxon>Meloidogynidae</taxon>
        <taxon>Meloidogyninae</taxon>
        <taxon>Meloidogyne</taxon>
    </lineage>
</organism>
<keyword evidence="1" id="KW-0472">Membrane</keyword>
<keyword evidence="1" id="KW-1133">Transmembrane helix</keyword>